<evidence type="ECO:0000313" key="1">
    <source>
        <dbReference type="EMBL" id="STX28294.1"/>
    </source>
</evidence>
<organism evidence="1 2">
    <name type="scientific">Legionella beliardensis</name>
    <dbReference type="NCBI Taxonomy" id="91822"/>
    <lineage>
        <taxon>Bacteria</taxon>
        <taxon>Pseudomonadati</taxon>
        <taxon>Pseudomonadota</taxon>
        <taxon>Gammaproteobacteria</taxon>
        <taxon>Legionellales</taxon>
        <taxon>Legionellaceae</taxon>
        <taxon>Legionella</taxon>
    </lineage>
</organism>
<name>A0A378I794_9GAMM</name>
<gene>
    <name evidence="1" type="ORF">NCTC13315_00822</name>
</gene>
<dbReference type="Proteomes" id="UP000254968">
    <property type="component" value="Unassembled WGS sequence"/>
</dbReference>
<proteinExistence type="predicted"/>
<sequence length="289" mass="33154">MPNLLREKLLQELTKLKVSPSDSGLDKDGITIILHEFNKANPTKPPIRLIDRQHILDEIKKEIAKNPAEARNQQFIVKIDEHYCVVDLEIDEQGNFQALVLDAANDLRFLDLVEDISSLAGLNKLYLVTGITSKHNIHKDSISCPIFAISHALALNETPLFKHLEQEQVSKTKFNEHAFDVKWHHMPPQIMVNCQSNTLWERYKQDYAKAFNSPNDCFREYDGFRWDMQARSFEIDKEGSTKYQGNIMPAVFEKLTEKAKQFVLSQKDSELENIINPVPPNSAVQGLQV</sequence>
<dbReference type="AlphaFoldDB" id="A0A378I794"/>
<protein>
    <submittedName>
        <fullName evidence="1">Uncharacterized protein</fullName>
    </submittedName>
</protein>
<reference evidence="1 2" key="1">
    <citation type="submission" date="2018-06" db="EMBL/GenBank/DDBJ databases">
        <authorList>
            <consortium name="Pathogen Informatics"/>
            <person name="Doyle S."/>
        </authorList>
    </citation>
    <scope>NUCLEOTIDE SEQUENCE [LARGE SCALE GENOMIC DNA]</scope>
    <source>
        <strain evidence="1 2">NCTC13315</strain>
    </source>
</reference>
<evidence type="ECO:0000313" key="2">
    <source>
        <dbReference type="Proteomes" id="UP000254968"/>
    </source>
</evidence>
<accession>A0A378I794</accession>
<dbReference type="OrthoDB" id="5654434at2"/>
<dbReference type="RefSeq" id="WP_115302055.1">
    <property type="nucleotide sequence ID" value="NZ_CAAAHO010000001.1"/>
</dbReference>
<dbReference type="EMBL" id="UGNV01000001">
    <property type="protein sequence ID" value="STX28294.1"/>
    <property type="molecule type" value="Genomic_DNA"/>
</dbReference>
<keyword evidence="2" id="KW-1185">Reference proteome</keyword>